<evidence type="ECO:0000313" key="1">
    <source>
        <dbReference type="EMBL" id="GAV01265.1"/>
    </source>
</evidence>
<gene>
    <name evidence="1" type="primary">RvY_12004-1</name>
    <name evidence="1" type="synonym">RvY_12004.1</name>
    <name evidence="1" type="ORF">RvY_12004</name>
</gene>
<sequence>MEGINIRLGDGWMGFLSGWAMDGWDFYPVGRWMDGIFIRLGDGWMGSSSNPISIRINPDPSVVGLDFNNATDG</sequence>
<reference evidence="1 2" key="1">
    <citation type="journal article" date="2016" name="Nat. Commun.">
        <title>Extremotolerant tardigrade genome and improved radiotolerance of human cultured cells by tardigrade-unique protein.</title>
        <authorList>
            <person name="Hashimoto T."/>
            <person name="Horikawa D.D."/>
            <person name="Saito Y."/>
            <person name="Kuwahara H."/>
            <person name="Kozuka-Hata H."/>
            <person name="Shin-I T."/>
            <person name="Minakuchi Y."/>
            <person name="Ohishi K."/>
            <person name="Motoyama A."/>
            <person name="Aizu T."/>
            <person name="Enomoto A."/>
            <person name="Kondo K."/>
            <person name="Tanaka S."/>
            <person name="Hara Y."/>
            <person name="Koshikawa S."/>
            <person name="Sagara H."/>
            <person name="Miura T."/>
            <person name="Yokobori S."/>
            <person name="Miyagawa K."/>
            <person name="Suzuki Y."/>
            <person name="Kubo T."/>
            <person name="Oyama M."/>
            <person name="Kohara Y."/>
            <person name="Fujiyama A."/>
            <person name="Arakawa K."/>
            <person name="Katayama T."/>
            <person name="Toyoda A."/>
            <person name="Kunieda T."/>
        </authorList>
    </citation>
    <scope>NUCLEOTIDE SEQUENCE [LARGE SCALE GENOMIC DNA]</scope>
    <source>
        <strain evidence="1 2">YOKOZUNA-1</strain>
    </source>
</reference>
<dbReference type="Proteomes" id="UP000186922">
    <property type="component" value="Unassembled WGS sequence"/>
</dbReference>
<dbReference type="AlphaFoldDB" id="A0A1D1VI08"/>
<keyword evidence="2" id="KW-1185">Reference proteome</keyword>
<comment type="caution">
    <text evidence="1">The sequence shown here is derived from an EMBL/GenBank/DDBJ whole genome shotgun (WGS) entry which is preliminary data.</text>
</comment>
<protein>
    <submittedName>
        <fullName evidence="1">Uncharacterized protein</fullName>
    </submittedName>
</protein>
<accession>A0A1D1VI08</accession>
<evidence type="ECO:0000313" key="2">
    <source>
        <dbReference type="Proteomes" id="UP000186922"/>
    </source>
</evidence>
<dbReference type="EMBL" id="BDGG01000007">
    <property type="protein sequence ID" value="GAV01265.1"/>
    <property type="molecule type" value="Genomic_DNA"/>
</dbReference>
<organism evidence="1 2">
    <name type="scientific">Ramazzottius varieornatus</name>
    <name type="common">Water bear</name>
    <name type="synonym">Tardigrade</name>
    <dbReference type="NCBI Taxonomy" id="947166"/>
    <lineage>
        <taxon>Eukaryota</taxon>
        <taxon>Metazoa</taxon>
        <taxon>Ecdysozoa</taxon>
        <taxon>Tardigrada</taxon>
        <taxon>Eutardigrada</taxon>
        <taxon>Parachela</taxon>
        <taxon>Hypsibioidea</taxon>
        <taxon>Ramazzottiidae</taxon>
        <taxon>Ramazzottius</taxon>
    </lineage>
</organism>
<name>A0A1D1VI08_RAMVA</name>
<proteinExistence type="predicted"/>